<keyword evidence="6" id="KW-0819">tRNA processing</keyword>
<dbReference type="EMBL" id="PCSB01000035">
    <property type="protein sequence ID" value="PIP31766.1"/>
    <property type="molecule type" value="Genomic_DNA"/>
</dbReference>
<dbReference type="Pfam" id="PF01300">
    <property type="entry name" value="Sua5_yciO_yrdC"/>
    <property type="match status" value="1"/>
</dbReference>
<comment type="subcellular location">
    <subcellularLocation>
        <location evidence="1">Cytoplasm</location>
    </subcellularLocation>
</comment>
<dbReference type="NCBIfam" id="TIGR00057">
    <property type="entry name" value="L-threonylcarbamoyladenylate synthase"/>
    <property type="match status" value="1"/>
</dbReference>
<comment type="similarity">
    <text evidence="2">Belongs to the SUA5 family.</text>
</comment>
<keyword evidence="4" id="KW-0963">Cytoplasm</keyword>
<dbReference type="GO" id="GO:0008033">
    <property type="term" value="P:tRNA processing"/>
    <property type="evidence" value="ECO:0007669"/>
    <property type="project" value="UniProtKB-KW"/>
</dbReference>
<evidence type="ECO:0000256" key="1">
    <source>
        <dbReference type="ARBA" id="ARBA00004496"/>
    </source>
</evidence>
<comment type="caution">
    <text evidence="13">The sequence shown here is derived from an EMBL/GenBank/DDBJ whole genome shotgun (WGS) entry which is preliminary data.</text>
</comment>
<dbReference type="GO" id="GO:0005524">
    <property type="term" value="F:ATP binding"/>
    <property type="evidence" value="ECO:0007669"/>
    <property type="project" value="UniProtKB-KW"/>
</dbReference>
<evidence type="ECO:0000256" key="3">
    <source>
        <dbReference type="ARBA" id="ARBA00012584"/>
    </source>
</evidence>
<dbReference type="EC" id="2.7.7.87" evidence="3"/>
<protein>
    <recommendedName>
        <fullName evidence="10">L-threonylcarbamoyladenylate synthase</fullName>
        <ecNumber evidence="3">2.7.7.87</ecNumber>
    </recommendedName>
    <alternativeName>
        <fullName evidence="10">L-threonylcarbamoyladenylate synthase</fullName>
    </alternativeName>
</protein>
<keyword evidence="5" id="KW-0808">Transferase</keyword>
<sequence length="209" mass="23282">MTSKEVIKIIKDGGVGVLPTDTLYGLVASVFSKEGVKKVYQIKKRNSKKPCIILIHSLDDLDIFGVKLTKNQETFLKTIWPGKISVILEVGQGRTEIGQNVGHRIEDRTLGRTFKMSYLKPLNNTLAFRMPKPSPPRSLLKETGPLIAPSCNPKGESPAETIEQAKNYFTSKVDFYFNKGKLKSSPSTIVAFKGENVVVLRQGQFKIRT</sequence>
<dbReference type="InterPro" id="IPR017945">
    <property type="entry name" value="DHBP_synth_RibB-like_a/b_dom"/>
</dbReference>
<evidence type="ECO:0000256" key="2">
    <source>
        <dbReference type="ARBA" id="ARBA00007663"/>
    </source>
</evidence>
<keyword evidence="8" id="KW-0547">Nucleotide-binding</keyword>
<evidence type="ECO:0000259" key="12">
    <source>
        <dbReference type="PROSITE" id="PS51163"/>
    </source>
</evidence>
<evidence type="ECO:0000256" key="11">
    <source>
        <dbReference type="ARBA" id="ARBA00048366"/>
    </source>
</evidence>
<evidence type="ECO:0000313" key="13">
    <source>
        <dbReference type="EMBL" id="PIP31766.1"/>
    </source>
</evidence>
<dbReference type="PANTHER" id="PTHR17490:SF16">
    <property type="entry name" value="THREONYLCARBAMOYL-AMP SYNTHASE"/>
    <property type="match status" value="1"/>
</dbReference>
<evidence type="ECO:0000256" key="4">
    <source>
        <dbReference type="ARBA" id="ARBA00022490"/>
    </source>
</evidence>
<evidence type="ECO:0000256" key="7">
    <source>
        <dbReference type="ARBA" id="ARBA00022695"/>
    </source>
</evidence>
<dbReference type="GO" id="GO:0005737">
    <property type="term" value="C:cytoplasm"/>
    <property type="evidence" value="ECO:0007669"/>
    <property type="project" value="UniProtKB-SubCell"/>
</dbReference>
<keyword evidence="7" id="KW-0548">Nucleotidyltransferase</keyword>
<dbReference type="GO" id="GO:0061710">
    <property type="term" value="F:L-threonylcarbamoyladenylate synthase"/>
    <property type="evidence" value="ECO:0007669"/>
    <property type="project" value="UniProtKB-EC"/>
</dbReference>
<dbReference type="PROSITE" id="PS51163">
    <property type="entry name" value="YRDC"/>
    <property type="match status" value="1"/>
</dbReference>
<feature type="domain" description="YrdC-like" evidence="12">
    <location>
        <begin position="1"/>
        <end position="205"/>
    </location>
</feature>
<evidence type="ECO:0000313" key="14">
    <source>
        <dbReference type="Proteomes" id="UP000230447"/>
    </source>
</evidence>
<dbReference type="InterPro" id="IPR050156">
    <property type="entry name" value="TC-AMP_synthase_SUA5"/>
</dbReference>
<evidence type="ECO:0000256" key="5">
    <source>
        <dbReference type="ARBA" id="ARBA00022679"/>
    </source>
</evidence>
<dbReference type="PANTHER" id="PTHR17490">
    <property type="entry name" value="SUA5"/>
    <property type="match status" value="1"/>
</dbReference>
<evidence type="ECO:0000256" key="10">
    <source>
        <dbReference type="ARBA" id="ARBA00029774"/>
    </source>
</evidence>
<dbReference type="Gene3D" id="3.90.870.10">
    <property type="entry name" value="DHBP synthase"/>
    <property type="match status" value="1"/>
</dbReference>
<dbReference type="InterPro" id="IPR006070">
    <property type="entry name" value="Sua5-like_dom"/>
</dbReference>
<accession>A0A2G9ZF14</accession>
<evidence type="ECO:0000256" key="8">
    <source>
        <dbReference type="ARBA" id="ARBA00022741"/>
    </source>
</evidence>
<dbReference type="GO" id="GO:0003725">
    <property type="term" value="F:double-stranded RNA binding"/>
    <property type="evidence" value="ECO:0007669"/>
    <property type="project" value="InterPro"/>
</dbReference>
<reference evidence="13 14" key="1">
    <citation type="submission" date="2017-09" db="EMBL/GenBank/DDBJ databases">
        <title>Depth-based differentiation of microbial function through sediment-hosted aquifers and enrichment of novel symbionts in the deep terrestrial subsurface.</title>
        <authorList>
            <person name="Probst A.J."/>
            <person name="Ladd B."/>
            <person name="Jarett J.K."/>
            <person name="Geller-Mcgrath D.E."/>
            <person name="Sieber C.M."/>
            <person name="Emerson J.B."/>
            <person name="Anantharaman K."/>
            <person name="Thomas B.C."/>
            <person name="Malmstrom R."/>
            <person name="Stieglmeier M."/>
            <person name="Klingl A."/>
            <person name="Woyke T."/>
            <person name="Ryan C.M."/>
            <person name="Banfield J.F."/>
        </authorList>
    </citation>
    <scope>NUCLEOTIDE SEQUENCE [LARGE SCALE GENOMIC DNA]</scope>
    <source>
        <strain evidence="13">CG23_combo_of_CG06-09_8_20_14_all_37_87_8</strain>
    </source>
</reference>
<proteinExistence type="inferred from homology"/>
<comment type="catalytic activity">
    <reaction evidence="11">
        <text>L-threonine + hydrogencarbonate + ATP = L-threonylcarbamoyladenylate + diphosphate + H2O</text>
        <dbReference type="Rhea" id="RHEA:36407"/>
        <dbReference type="ChEBI" id="CHEBI:15377"/>
        <dbReference type="ChEBI" id="CHEBI:17544"/>
        <dbReference type="ChEBI" id="CHEBI:30616"/>
        <dbReference type="ChEBI" id="CHEBI:33019"/>
        <dbReference type="ChEBI" id="CHEBI:57926"/>
        <dbReference type="ChEBI" id="CHEBI:73682"/>
        <dbReference type="EC" id="2.7.7.87"/>
    </reaction>
</comment>
<organism evidence="13 14">
    <name type="scientific">bacterium (Candidatus Gribaldobacteria) CG23_combo_of_CG06-09_8_20_14_all_37_87_8</name>
    <dbReference type="NCBI Taxonomy" id="2014278"/>
    <lineage>
        <taxon>Bacteria</taxon>
        <taxon>Candidatus Gribaldobacteria</taxon>
    </lineage>
</organism>
<gene>
    <name evidence="13" type="ORF">COX24_01780</name>
</gene>
<name>A0A2G9ZF14_9BACT</name>
<dbReference type="GO" id="GO:0006450">
    <property type="term" value="P:regulation of translational fidelity"/>
    <property type="evidence" value="ECO:0007669"/>
    <property type="project" value="TreeGrafter"/>
</dbReference>
<dbReference type="GO" id="GO:0000049">
    <property type="term" value="F:tRNA binding"/>
    <property type="evidence" value="ECO:0007669"/>
    <property type="project" value="TreeGrafter"/>
</dbReference>
<evidence type="ECO:0000256" key="9">
    <source>
        <dbReference type="ARBA" id="ARBA00022840"/>
    </source>
</evidence>
<keyword evidence="9" id="KW-0067">ATP-binding</keyword>
<evidence type="ECO:0000256" key="6">
    <source>
        <dbReference type="ARBA" id="ARBA00022694"/>
    </source>
</evidence>
<dbReference type="SUPFAM" id="SSF55821">
    <property type="entry name" value="YrdC/RibB"/>
    <property type="match status" value="1"/>
</dbReference>
<dbReference type="AlphaFoldDB" id="A0A2G9ZF14"/>
<dbReference type="Proteomes" id="UP000230447">
    <property type="component" value="Unassembled WGS sequence"/>
</dbReference>